<dbReference type="Gene3D" id="3.40.50.720">
    <property type="entry name" value="NAD(P)-binding Rossmann-like Domain"/>
    <property type="match status" value="1"/>
</dbReference>
<dbReference type="InterPro" id="IPR001509">
    <property type="entry name" value="Epimerase_deHydtase"/>
</dbReference>
<feature type="domain" description="NAD-dependent epimerase/dehydratase" evidence="1">
    <location>
        <begin position="3"/>
        <end position="185"/>
    </location>
</feature>
<dbReference type="AlphaFoldDB" id="A0A5J6LBJ2"/>
<dbReference type="InterPro" id="IPR029303">
    <property type="entry name" value="CapF_C"/>
</dbReference>
<dbReference type="RefSeq" id="WP_151053973.1">
    <property type="nucleotide sequence ID" value="NZ_CP044222.1"/>
</dbReference>
<gene>
    <name evidence="3" type="ORF">F5I99_05205</name>
</gene>
<dbReference type="SUPFAM" id="SSF51182">
    <property type="entry name" value="RmlC-like cupins"/>
    <property type="match status" value="1"/>
</dbReference>
<dbReference type="InterPro" id="IPR014710">
    <property type="entry name" value="RmlC-like_jellyroll"/>
</dbReference>
<dbReference type="Pfam" id="PF01370">
    <property type="entry name" value="Epimerase"/>
    <property type="match status" value="1"/>
</dbReference>
<feature type="domain" description="Capsular polysaccharide assembling protein CapF C-terminal" evidence="2">
    <location>
        <begin position="254"/>
        <end position="364"/>
    </location>
</feature>
<dbReference type="PANTHER" id="PTHR43245:SF55">
    <property type="entry name" value="NAD(P)-BINDING DOMAIN-CONTAINING PROTEIN"/>
    <property type="match status" value="1"/>
</dbReference>
<sequence>MRVLVTGADGFIGKNLLLHLSERKDIEVVCFTREHRVSDLPVLLVDVDFIFHLAGINRPKDPAEFSTGNVGLSQQLANAIESSGCKAPLVYTSSIQAGLDNPYGVSKREAENALLALQEQQGIPVTVFRLPNVFGKWAKPNYNSAVATFCHNIVNDLPIQVNDPAAMINLVYVDDVIKHFLALLDGRLEASTFAEVSPVYQITVGDLAEQLYRFHDSRQTLITEPVGTGLVRALYSTYLSYVPKENFTYEVPKHSDSRGVFVEMLKTPDAGQFSFFTAHPGITRGGHYHHTKTEKFLVIKGKASFKFRHMHTGDFYELVTNGDKPQIVETVPGWTHDITNIGDDEMIVMLWANEIFDREKPDTYACPLTPAVK</sequence>
<dbReference type="InterPro" id="IPR011051">
    <property type="entry name" value="RmlC_Cupin_sf"/>
</dbReference>
<dbReference type="SUPFAM" id="SSF51735">
    <property type="entry name" value="NAD(P)-binding Rossmann-fold domains"/>
    <property type="match status" value="1"/>
</dbReference>
<proteinExistence type="predicted"/>
<evidence type="ECO:0000259" key="1">
    <source>
        <dbReference type="Pfam" id="PF01370"/>
    </source>
</evidence>
<organism evidence="3 4">
    <name type="scientific">Nitrincola iocasae</name>
    <dbReference type="NCBI Taxonomy" id="2614693"/>
    <lineage>
        <taxon>Bacteria</taxon>
        <taxon>Pseudomonadati</taxon>
        <taxon>Pseudomonadota</taxon>
        <taxon>Gammaproteobacteria</taxon>
        <taxon>Oceanospirillales</taxon>
        <taxon>Oceanospirillaceae</taxon>
        <taxon>Nitrincola</taxon>
    </lineage>
</organism>
<protein>
    <submittedName>
        <fullName evidence="3">Capsular polysaccharide biosynthesis protein CapF</fullName>
    </submittedName>
</protein>
<dbReference type="PANTHER" id="PTHR43245">
    <property type="entry name" value="BIFUNCTIONAL POLYMYXIN RESISTANCE PROTEIN ARNA"/>
    <property type="match status" value="1"/>
</dbReference>
<dbReference type="Pfam" id="PF14667">
    <property type="entry name" value="Polysacc_synt_C"/>
    <property type="match status" value="1"/>
</dbReference>
<dbReference type="NCBIfam" id="NF047837">
    <property type="entry name" value="UDPAcbARedWbcJ"/>
    <property type="match status" value="1"/>
</dbReference>
<dbReference type="KEGG" id="nik:F5I99_05205"/>
<dbReference type="InterPro" id="IPR050177">
    <property type="entry name" value="Lipid_A_modif_metabolic_enz"/>
</dbReference>
<dbReference type="EMBL" id="CP044222">
    <property type="protein sequence ID" value="QEW05935.1"/>
    <property type="molecule type" value="Genomic_DNA"/>
</dbReference>
<dbReference type="Proteomes" id="UP000325606">
    <property type="component" value="Chromosome"/>
</dbReference>
<evidence type="ECO:0000259" key="2">
    <source>
        <dbReference type="Pfam" id="PF14667"/>
    </source>
</evidence>
<accession>A0A5J6LBJ2</accession>
<dbReference type="CDD" id="cd07007">
    <property type="entry name" value="cupin_CapF-like_C"/>
    <property type="match status" value="1"/>
</dbReference>
<dbReference type="InterPro" id="IPR036291">
    <property type="entry name" value="NAD(P)-bd_dom_sf"/>
</dbReference>
<dbReference type="Gene3D" id="2.60.120.10">
    <property type="entry name" value="Jelly Rolls"/>
    <property type="match status" value="1"/>
</dbReference>
<reference evidence="3 4" key="1">
    <citation type="submission" date="2019-09" db="EMBL/GenBank/DDBJ databases">
        <title>Nitrincola iocasae sp. nov., a bacterium isolated from the sediment collected at a cold seep field in South China Sea.</title>
        <authorList>
            <person name="Zhang H."/>
            <person name="Wang H."/>
            <person name="Li C."/>
        </authorList>
    </citation>
    <scope>NUCLEOTIDE SEQUENCE [LARGE SCALE GENOMIC DNA]</scope>
    <source>
        <strain evidence="3 4">KXZD1103</strain>
    </source>
</reference>
<name>A0A5J6LBJ2_9GAMM</name>
<keyword evidence="4" id="KW-1185">Reference proteome</keyword>
<evidence type="ECO:0000313" key="3">
    <source>
        <dbReference type="EMBL" id="QEW05935.1"/>
    </source>
</evidence>
<evidence type="ECO:0000313" key="4">
    <source>
        <dbReference type="Proteomes" id="UP000325606"/>
    </source>
</evidence>
<dbReference type="CDD" id="cd05261">
    <property type="entry name" value="CAPF_like_SDR_e"/>
    <property type="match status" value="1"/>
</dbReference>